<dbReference type="EMBL" id="LHQQ01000544">
    <property type="protein sequence ID" value="KOS36250.1"/>
    <property type="molecule type" value="Genomic_DNA"/>
</dbReference>
<evidence type="ECO:0000313" key="1">
    <source>
        <dbReference type="EMBL" id="KOS36250.1"/>
    </source>
</evidence>
<gene>
    <name evidence="1" type="ORF">ACN38_g13024</name>
</gene>
<name>A0A0M8NXK8_9EURO</name>
<dbReference type="Proteomes" id="UP000037696">
    <property type="component" value="Unassembled WGS sequence"/>
</dbReference>
<proteinExistence type="predicted"/>
<evidence type="ECO:0000313" key="2">
    <source>
        <dbReference type="Proteomes" id="UP000037696"/>
    </source>
</evidence>
<accession>A0A0M8NXK8</accession>
<organism evidence="1 2">
    <name type="scientific">Penicillium nordicum</name>
    <dbReference type="NCBI Taxonomy" id="229535"/>
    <lineage>
        <taxon>Eukaryota</taxon>
        <taxon>Fungi</taxon>
        <taxon>Dikarya</taxon>
        <taxon>Ascomycota</taxon>
        <taxon>Pezizomycotina</taxon>
        <taxon>Eurotiomycetes</taxon>
        <taxon>Eurotiomycetidae</taxon>
        <taxon>Eurotiales</taxon>
        <taxon>Aspergillaceae</taxon>
        <taxon>Penicillium</taxon>
    </lineage>
</organism>
<reference evidence="1 2" key="1">
    <citation type="submission" date="2015-08" db="EMBL/GenBank/DDBJ databases">
        <title>Genome sequencing of Penicillium nordicum.</title>
        <authorList>
            <person name="Nguyen H.D."/>
            <person name="Seifert K.A."/>
        </authorList>
    </citation>
    <scope>NUCLEOTIDE SEQUENCE [LARGE SCALE GENOMIC DNA]</scope>
    <source>
        <strain evidence="1 2">DAOMC 185683</strain>
    </source>
</reference>
<sequence>MPRVYLLQPAPGIVSYTLGQKTTISEYFAQIDQAPIYMVHDMTLPLPDLVNVFPNTREGMWFVMVLVPEYT</sequence>
<keyword evidence="2" id="KW-1185">Reference proteome</keyword>
<dbReference type="AlphaFoldDB" id="A0A0M8NXK8"/>
<comment type="caution">
    <text evidence="1">The sequence shown here is derived from an EMBL/GenBank/DDBJ whole genome shotgun (WGS) entry which is preliminary data.</text>
</comment>
<protein>
    <submittedName>
        <fullName evidence="1">Uncharacterized protein</fullName>
    </submittedName>
</protein>